<dbReference type="GO" id="GO:0016787">
    <property type="term" value="F:hydrolase activity"/>
    <property type="evidence" value="ECO:0007669"/>
    <property type="project" value="UniProtKB-KW"/>
</dbReference>
<keyword evidence="20 25" id="KW-0238">DNA-binding</keyword>
<comment type="subcellular location">
    <subcellularLocation>
        <location evidence="2 25">Host nucleus</location>
    </subcellularLocation>
</comment>
<dbReference type="GO" id="GO:0003678">
    <property type="term" value="F:DNA helicase activity"/>
    <property type="evidence" value="ECO:0007669"/>
    <property type="project" value="UniProtKB-EC"/>
</dbReference>
<feature type="short sequence motif" description="RCR-2" evidence="25">
    <location>
        <begin position="129"/>
        <end position="131"/>
    </location>
</feature>
<evidence type="ECO:0000256" key="5">
    <source>
        <dbReference type="ARBA" id="ARBA00020731"/>
    </source>
</evidence>
<keyword evidence="19 25" id="KW-0190">Covalent protein-DNA linkage</keyword>
<dbReference type="GO" id="GO:0039693">
    <property type="term" value="P:viral DNA genome replication"/>
    <property type="evidence" value="ECO:0007669"/>
    <property type="project" value="UniProtKB-KW"/>
</dbReference>
<comment type="catalytic activity">
    <reaction evidence="24">
        <text>ATP + H2O = ADP + phosphate + H(+)</text>
        <dbReference type="Rhea" id="RHEA:13065"/>
        <dbReference type="ChEBI" id="CHEBI:15377"/>
        <dbReference type="ChEBI" id="CHEBI:15378"/>
        <dbReference type="ChEBI" id="CHEBI:30616"/>
        <dbReference type="ChEBI" id="CHEBI:43474"/>
        <dbReference type="ChEBI" id="CHEBI:456216"/>
        <dbReference type="EC" id="3.6.4.12"/>
    </reaction>
</comment>
<dbReference type="PROSITE" id="PS51206">
    <property type="entry name" value="SF3_HELICASE_1"/>
    <property type="match status" value="1"/>
</dbReference>
<dbReference type="InterPro" id="IPR021076">
    <property type="entry name" value="Parvovirus_NS1_N"/>
</dbReference>
<evidence type="ECO:0000256" key="4">
    <source>
        <dbReference type="ARBA" id="ARBA00012551"/>
    </source>
</evidence>
<name>A0A097F8P3_9VIRU</name>
<keyword evidence="8 25" id="KW-0235">DNA replication</keyword>
<evidence type="ECO:0000256" key="7">
    <source>
        <dbReference type="ARBA" id="ARBA00022612"/>
    </source>
</evidence>
<keyword evidence="21" id="KW-0804">Transcription</keyword>
<evidence type="ECO:0000256" key="20">
    <source>
        <dbReference type="ARBA" id="ARBA00023125"/>
    </source>
</evidence>
<evidence type="ECO:0000256" key="6">
    <source>
        <dbReference type="ARBA" id="ARBA00022562"/>
    </source>
</evidence>
<evidence type="ECO:0000256" key="24">
    <source>
        <dbReference type="ARBA" id="ARBA00047995"/>
    </source>
</evidence>
<dbReference type="GO" id="GO:0042025">
    <property type="term" value="C:host cell nucleus"/>
    <property type="evidence" value="ECO:0007669"/>
    <property type="project" value="UniProtKB-SubCell"/>
</dbReference>
<evidence type="ECO:0000313" key="29">
    <source>
        <dbReference type="EMBL" id="AIT18928.1"/>
    </source>
</evidence>
<evidence type="ECO:0000256" key="21">
    <source>
        <dbReference type="ARBA" id="ARBA00023163"/>
    </source>
</evidence>
<evidence type="ECO:0000256" key="14">
    <source>
        <dbReference type="ARBA" id="ARBA00022806"/>
    </source>
</evidence>
<dbReference type="EC" id="3.6.4.12" evidence="4"/>
<evidence type="ECO:0000256" key="17">
    <source>
        <dbReference type="ARBA" id="ARBA00023015"/>
    </source>
</evidence>
<dbReference type="SUPFAM" id="SSF52540">
    <property type="entry name" value="P-loop containing nucleoside triphosphate hydrolases"/>
    <property type="match status" value="1"/>
</dbReference>
<protein>
    <recommendedName>
        <fullName evidence="5">Initiator protein NS1</fullName>
        <ecNumber evidence="4">3.6.4.12</ecNumber>
    </recommendedName>
    <alternativeName>
        <fullName evidence="23">Non-structural protein NS1</fullName>
    </alternativeName>
</protein>
<keyword evidence="9 25" id="KW-0540">Nuclease</keyword>
<dbReference type="GO" id="GO:0005524">
    <property type="term" value="F:ATP binding"/>
    <property type="evidence" value="ECO:0007669"/>
    <property type="project" value="UniProtKB-KW"/>
</dbReference>
<keyword evidence="6 25" id="KW-1048">Host nucleus</keyword>
<dbReference type="GO" id="GO:0006260">
    <property type="term" value="P:DNA replication"/>
    <property type="evidence" value="ECO:0007669"/>
    <property type="project" value="UniProtKB-UniRule"/>
</dbReference>
<keyword evidence="7" id="KW-1188">Viral release from host cell</keyword>
<evidence type="ECO:0000256" key="23">
    <source>
        <dbReference type="ARBA" id="ARBA00032999"/>
    </source>
</evidence>
<evidence type="ECO:0000256" key="2">
    <source>
        <dbReference type="ARBA" id="ARBA00004147"/>
    </source>
</evidence>
<dbReference type="SUPFAM" id="SSF55464">
    <property type="entry name" value="Origin of replication-binding domain, RBD-like"/>
    <property type="match status" value="1"/>
</dbReference>
<evidence type="ECO:0000256" key="26">
    <source>
        <dbReference type="SAM" id="MobiDB-lite"/>
    </source>
</evidence>
<evidence type="ECO:0000256" key="12">
    <source>
        <dbReference type="ARBA" id="ARBA00022759"/>
    </source>
</evidence>
<keyword evidence="14" id="KW-0347">Helicase</keyword>
<evidence type="ECO:0000256" key="9">
    <source>
        <dbReference type="ARBA" id="ARBA00022722"/>
    </source>
</evidence>
<dbReference type="InterPro" id="IPR027417">
    <property type="entry name" value="P-loop_NTPase"/>
</dbReference>
<feature type="domain" description="SF3 helicase" evidence="27">
    <location>
        <begin position="355"/>
        <end position="525"/>
    </location>
</feature>
<dbReference type="KEGG" id="vg:80533788"/>
<evidence type="ECO:0000256" key="3">
    <source>
        <dbReference type="ARBA" id="ARBA00009826"/>
    </source>
</evidence>
<dbReference type="Pfam" id="PF01057">
    <property type="entry name" value="Parvo_NS1"/>
    <property type="match status" value="1"/>
</dbReference>
<keyword evidence="11 25" id="KW-0547">Nucleotide-binding</keyword>
<evidence type="ECO:0000256" key="16">
    <source>
        <dbReference type="ARBA" id="ARBA00022842"/>
    </source>
</evidence>
<dbReference type="GO" id="GO:0003677">
    <property type="term" value="F:DNA binding"/>
    <property type="evidence" value="ECO:0007669"/>
    <property type="project" value="UniProtKB-UniRule"/>
</dbReference>
<dbReference type="PROSITE" id="PS52022">
    <property type="entry name" value="PV_NS1_NUC"/>
    <property type="match status" value="1"/>
</dbReference>
<dbReference type="RefSeq" id="YP_010796332.1">
    <property type="nucleotide sequence ID" value="NC_075988.1"/>
</dbReference>
<evidence type="ECO:0000259" key="27">
    <source>
        <dbReference type="PROSITE" id="PS51206"/>
    </source>
</evidence>
<dbReference type="InterPro" id="IPR049901">
    <property type="entry name" value="PV_NS1-NUC"/>
</dbReference>
<dbReference type="Pfam" id="PF12433">
    <property type="entry name" value="PV_NSP1"/>
    <property type="match status" value="1"/>
</dbReference>
<dbReference type="GO" id="GO:0046872">
    <property type="term" value="F:metal ion binding"/>
    <property type="evidence" value="ECO:0007669"/>
    <property type="project" value="UniProtKB-KW"/>
</dbReference>
<evidence type="ECO:0000256" key="25">
    <source>
        <dbReference type="PROSITE-ProRule" id="PRU01366"/>
    </source>
</evidence>
<dbReference type="GeneID" id="80533788"/>
<proteinExistence type="inferred from homology"/>
<evidence type="ECO:0000256" key="13">
    <source>
        <dbReference type="ARBA" id="ARBA00022801"/>
    </source>
</evidence>
<feature type="compositionally biased region" description="Polar residues" evidence="26">
    <location>
        <begin position="573"/>
        <end position="587"/>
    </location>
</feature>
<dbReference type="Gene3D" id="3.40.1310.20">
    <property type="match status" value="1"/>
</dbReference>
<dbReference type="GO" id="GO:0004519">
    <property type="term" value="F:endonuclease activity"/>
    <property type="evidence" value="ECO:0007669"/>
    <property type="project" value="UniProtKB-UniRule"/>
</dbReference>
<dbReference type="InterPro" id="IPR014015">
    <property type="entry name" value="Helicase_SF3_DNA-vir"/>
</dbReference>
<feature type="region of interest" description="Disordered" evidence="26">
    <location>
        <begin position="573"/>
        <end position="595"/>
    </location>
</feature>
<keyword evidence="12 25" id="KW-0255">Endonuclease</keyword>
<accession>A0A097F8P3</accession>
<evidence type="ECO:0000256" key="11">
    <source>
        <dbReference type="ARBA" id="ARBA00022741"/>
    </source>
</evidence>
<keyword evidence="17" id="KW-0805">Transcription regulation</keyword>
<sequence length="625" mass="71816">MAQAMLADEVTEAVSWLTEHDGATGLSYVFKINHIKLDTTGQLLTWKDYTKEPSDNDLTALAKGAETSLDITNRDEGQDDIPEDSKRSVIILCAVVKRVLFELFKTKDIEAKEIKWFMQAEWSKDQEFHIHVLLWGDKVKQVQGKWWQKFLNGWWSRFLVASLKPVISTAARIQIRERIEKDLWVDVLQYKHSQTRKEYAKLVDISSIIANYFLRKDAWWLNKPSIYYCSFDSDFKIDQLSFSQRLAVSKLFLKAKQTGDIEVRTETAQDRKRQRVETTKEKTIKDICDMLFANRIITAEDWMLFDPDSYVHIMTQPSGDQLIRNTLEISTLRLSKTLTAFQLIKEKHTEPLETIEETKIFEIFKGNNFNPYKCIHAIMCCLNRQMGKRNTILFYGPATTGKSLLAQALCYLVGNVGCYNPANVNFPFNDCTNKNIIWVEEAGNFGQQVNQFKAICSGQTIRIDQKGKGSKSIAPTPVIMTTNEDITQVGVGCETRPEHTQPIRDRMLGFNLTTKLPGDFGLIPTEEWANIFDWMVGHYYEPTLTCYVKRWGSPPVWEEDWTRPDYKGVVHNSSLLNPANGRVNPTQDPDRVTPPDLADLLDAWEKDELLDDLQPADSSLDIYQA</sequence>
<keyword evidence="10" id="KW-0479">Metal-binding</keyword>
<evidence type="ECO:0000256" key="1">
    <source>
        <dbReference type="ARBA" id="ARBA00001946"/>
    </source>
</evidence>
<organism evidence="29 30">
    <name type="scientific">Tusavirus 1</name>
    <dbReference type="NCBI Taxonomy" id="1560340"/>
    <lineage>
        <taxon>Viruses</taxon>
        <taxon>Monodnaviria</taxon>
        <taxon>Shotokuvirae</taxon>
        <taxon>Cossaviricota</taxon>
        <taxon>Quintoviricetes</taxon>
        <taxon>Piccovirales</taxon>
        <taxon>Parvoviridae</taxon>
        <taxon>Parvovirinae</taxon>
        <taxon>Protoparvovirus</taxon>
        <taxon>Protoparvovirus incertum1</taxon>
    </lineage>
</organism>
<evidence type="ECO:0000256" key="22">
    <source>
        <dbReference type="ARBA" id="ARBA00023219"/>
    </source>
</evidence>
<dbReference type="InterPro" id="IPR001257">
    <property type="entry name" value="Parvovirus_NS1_helicase"/>
</dbReference>
<evidence type="ECO:0000313" key="30">
    <source>
        <dbReference type="Proteomes" id="UP000502381"/>
    </source>
</evidence>
<dbReference type="Gene3D" id="3.40.50.300">
    <property type="entry name" value="P-loop containing nucleotide triphosphate hydrolases"/>
    <property type="match status" value="1"/>
</dbReference>
<feature type="active site" description="For nuclease activity" evidence="25">
    <location>
        <position position="212"/>
    </location>
</feature>
<keyword evidence="30" id="KW-1185">Reference proteome</keyword>
<keyword evidence="13 25" id="KW-0378">Hydrolase</keyword>
<evidence type="ECO:0000256" key="18">
    <source>
        <dbReference type="ARBA" id="ARBA00023109"/>
    </source>
</evidence>
<evidence type="ECO:0000256" key="19">
    <source>
        <dbReference type="ARBA" id="ARBA00023124"/>
    </source>
</evidence>
<keyword evidence="18" id="KW-1194">Viral DNA replication</keyword>
<keyword evidence="22" id="KW-0231">Viral genome packaging</keyword>
<keyword evidence="15" id="KW-0067">ATP-binding</keyword>
<keyword evidence="16" id="KW-0460">Magnesium</keyword>
<feature type="short sequence motif" description="RCR-3" evidence="25">
    <location>
        <begin position="212"/>
        <end position="216"/>
    </location>
</feature>
<dbReference type="Proteomes" id="UP000502381">
    <property type="component" value="Segment"/>
</dbReference>
<dbReference type="EMBL" id="KJ495710">
    <property type="protein sequence ID" value="AIT18928.1"/>
    <property type="molecule type" value="Genomic_DNA"/>
</dbReference>
<comment type="similarity">
    <text evidence="3">Belongs to the parvoviruses initiator protein NS1 family.</text>
</comment>
<evidence type="ECO:0000256" key="8">
    <source>
        <dbReference type="ARBA" id="ARBA00022705"/>
    </source>
</evidence>
<evidence type="ECO:0000256" key="10">
    <source>
        <dbReference type="ARBA" id="ARBA00022723"/>
    </source>
</evidence>
<reference evidence="29 30" key="1">
    <citation type="journal article" date="2014" name="Emerg. Infect. Dis.">
        <title>New parvovirus in child with unexplained diarrhea, Tunisia.</title>
        <authorList>
            <person name="Phan T.G."/>
            <person name="Sdiri-Loulizi K."/>
            <person name="Aouni M."/>
            <person name="Ambert-Balay K."/>
            <person name="Pothier P."/>
            <person name="Deng X."/>
            <person name="Delwart E."/>
        </authorList>
    </citation>
    <scope>NUCLEOTIDE SEQUENCE [LARGE SCALE GENOMIC DNA]</scope>
    <source>
        <strain evidence="29 30">Tu491</strain>
    </source>
</reference>
<evidence type="ECO:0000259" key="28">
    <source>
        <dbReference type="PROSITE" id="PS52022"/>
    </source>
</evidence>
<evidence type="ECO:0000256" key="15">
    <source>
        <dbReference type="ARBA" id="ARBA00022840"/>
    </source>
</evidence>
<comment type="cofactor">
    <cofactor evidence="1">
        <name>Mg(2+)</name>
        <dbReference type="ChEBI" id="CHEBI:18420"/>
    </cofactor>
</comment>
<feature type="domain" description="PV NS1-Nuc" evidence="28">
    <location>
        <begin position="21"/>
        <end position="258"/>
    </location>
</feature>